<reference evidence="2 3" key="1">
    <citation type="submission" date="2024-10" db="EMBL/GenBank/DDBJ databases">
        <title>Updated reference genomes for cyclostephanoid diatoms.</title>
        <authorList>
            <person name="Roberts W.R."/>
            <person name="Alverson A.J."/>
        </authorList>
    </citation>
    <scope>NUCLEOTIDE SEQUENCE [LARGE SCALE GENOMIC DNA]</scope>
    <source>
        <strain evidence="2 3">AJA010-31</strain>
    </source>
</reference>
<feature type="compositionally biased region" description="Polar residues" evidence="1">
    <location>
        <begin position="1"/>
        <end position="24"/>
    </location>
</feature>
<accession>A0ABD3PGX5</accession>
<evidence type="ECO:0000256" key="1">
    <source>
        <dbReference type="SAM" id="MobiDB-lite"/>
    </source>
</evidence>
<feature type="compositionally biased region" description="Low complexity" evidence="1">
    <location>
        <begin position="314"/>
        <end position="327"/>
    </location>
</feature>
<keyword evidence="3" id="KW-1185">Reference proteome</keyword>
<organism evidence="2 3">
    <name type="scientific">Cyclotella atomus</name>
    <dbReference type="NCBI Taxonomy" id="382360"/>
    <lineage>
        <taxon>Eukaryota</taxon>
        <taxon>Sar</taxon>
        <taxon>Stramenopiles</taxon>
        <taxon>Ochrophyta</taxon>
        <taxon>Bacillariophyta</taxon>
        <taxon>Coscinodiscophyceae</taxon>
        <taxon>Thalassiosirophycidae</taxon>
        <taxon>Stephanodiscales</taxon>
        <taxon>Stephanodiscaceae</taxon>
        <taxon>Cyclotella</taxon>
    </lineage>
</organism>
<protein>
    <submittedName>
        <fullName evidence="2">Uncharacterized protein</fullName>
    </submittedName>
</protein>
<feature type="compositionally biased region" description="Polar residues" evidence="1">
    <location>
        <begin position="77"/>
        <end position="87"/>
    </location>
</feature>
<sequence>MSSLETAITNSYSEEAHQENNSSFDPPVKGEETNNKRSYDDALLLASLSDDVDDGNGRELGAANEASKDTQHAATPRRSNASATPKESFTLYPKQSAMDDINLDNTNTNTPEQSQQGAAKKVTPEREVKQQQQQRVDPSRPASDARYTPHWQYPAYPTPYYGWNPPYYPPTHHHRYHHSHPPPPPPPHHHAANAPPTPSQSHSSQQQPPPNNNPDNRESYSPLPYHPLSHVGNAAPHHPSSSSSRYEEQPPWGSWAPDHPSRPPAPWGGYYPYPPPPPPGAYPPAANAPPYPHPHNYPSNSPPSTAHPPPTHPPRSSNPTSAESSSPARSVKPWVSMDENSPRVDYNTPGYNPPPPPRYEYPSTPSAHPHPPPGTPSRSHAAAIPPTPSSSHHPPPHYPPTPSHPYYGGDYHSQREYATPPPPVPPSGGIKLNGEHPELEEYLIANRTEYLHHSSLNYTAEQKHFNNRLTEGLLELAAKHNYIFDESCFNFVAVRDRIRCYYKSYVQSSKKRGVIVGFPRAKRVKAGDVGNAVVKDDEV</sequence>
<feature type="compositionally biased region" description="Pro residues" evidence="1">
    <location>
        <begin position="262"/>
        <end position="295"/>
    </location>
</feature>
<dbReference type="EMBL" id="JALLPJ020000612">
    <property type="protein sequence ID" value="KAL3787385.1"/>
    <property type="molecule type" value="Genomic_DNA"/>
</dbReference>
<dbReference type="Proteomes" id="UP001530400">
    <property type="component" value="Unassembled WGS sequence"/>
</dbReference>
<evidence type="ECO:0000313" key="2">
    <source>
        <dbReference type="EMBL" id="KAL3787385.1"/>
    </source>
</evidence>
<proteinExistence type="predicted"/>
<dbReference type="AlphaFoldDB" id="A0ABD3PGX5"/>
<evidence type="ECO:0000313" key="3">
    <source>
        <dbReference type="Proteomes" id="UP001530400"/>
    </source>
</evidence>
<feature type="compositionally biased region" description="Basic residues" evidence="1">
    <location>
        <begin position="171"/>
        <end position="180"/>
    </location>
</feature>
<name>A0ABD3PGX5_9STRA</name>
<feature type="region of interest" description="Disordered" evidence="1">
    <location>
        <begin position="1"/>
        <end position="434"/>
    </location>
</feature>
<feature type="compositionally biased region" description="Low complexity" evidence="1">
    <location>
        <begin position="234"/>
        <end position="244"/>
    </location>
</feature>
<comment type="caution">
    <text evidence="2">The sequence shown here is derived from an EMBL/GenBank/DDBJ whole genome shotgun (WGS) entry which is preliminary data.</text>
</comment>
<gene>
    <name evidence="2" type="ORF">ACHAWO_000361</name>
</gene>
<feature type="compositionally biased region" description="Basic and acidic residues" evidence="1">
    <location>
        <begin position="28"/>
        <end position="40"/>
    </location>
</feature>